<dbReference type="GO" id="GO:0009103">
    <property type="term" value="P:lipopolysaccharide biosynthetic process"/>
    <property type="evidence" value="ECO:0007669"/>
    <property type="project" value="TreeGrafter"/>
</dbReference>
<reference evidence="3 4" key="1">
    <citation type="journal article" date="2019" name="Genome Biol. Evol.">
        <title>Day and night: Metabolic profiles and evolutionary relationships of six axenic non-marine cyanobacteria.</title>
        <authorList>
            <person name="Will S.E."/>
            <person name="Henke P."/>
            <person name="Boedeker C."/>
            <person name="Huang S."/>
            <person name="Brinkmann H."/>
            <person name="Rohde M."/>
            <person name="Jarek M."/>
            <person name="Friedl T."/>
            <person name="Seufert S."/>
            <person name="Schumacher M."/>
            <person name="Overmann J."/>
            <person name="Neumann-Schaal M."/>
            <person name="Petersen J."/>
        </authorList>
    </citation>
    <scope>NUCLEOTIDE SEQUENCE [LARGE SCALE GENOMIC DNA]</scope>
    <source>
        <strain evidence="3 4">PCC 6912</strain>
    </source>
</reference>
<organism evidence="3 4">
    <name type="scientific">Chlorogloeopsis fritschii PCC 6912</name>
    <dbReference type="NCBI Taxonomy" id="211165"/>
    <lineage>
        <taxon>Bacteria</taxon>
        <taxon>Bacillati</taxon>
        <taxon>Cyanobacteriota</taxon>
        <taxon>Cyanophyceae</taxon>
        <taxon>Nostocales</taxon>
        <taxon>Chlorogloeopsidaceae</taxon>
        <taxon>Chlorogloeopsis</taxon>
    </lineage>
</organism>
<dbReference type="PANTHER" id="PTHR46401:SF2">
    <property type="entry name" value="GLYCOSYLTRANSFERASE WBBK-RELATED"/>
    <property type="match status" value="1"/>
</dbReference>
<name>A0A3S1A5V7_CHLFR</name>
<evidence type="ECO:0000256" key="1">
    <source>
        <dbReference type="ARBA" id="ARBA00022679"/>
    </source>
</evidence>
<dbReference type="CDD" id="cd03801">
    <property type="entry name" value="GT4_PimA-like"/>
    <property type="match status" value="1"/>
</dbReference>
<keyword evidence="1" id="KW-0808">Transferase</keyword>
<dbReference type="EMBL" id="RSCJ01000001">
    <property type="protein sequence ID" value="RUR86794.1"/>
    <property type="molecule type" value="Genomic_DNA"/>
</dbReference>
<dbReference type="Proteomes" id="UP000268857">
    <property type="component" value="Unassembled WGS sequence"/>
</dbReference>
<feature type="domain" description="Glycosyl transferase family 1" evidence="2">
    <location>
        <begin position="227"/>
        <end position="376"/>
    </location>
</feature>
<evidence type="ECO:0000313" key="4">
    <source>
        <dbReference type="Proteomes" id="UP000268857"/>
    </source>
</evidence>
<comment type="caution">
    <text evidence="3">The sequence shown here is derived from an EMBL/GenBank/DDBJ whole genome shotgun (WGS) entry which is preliminary data.</text>
</comment>
<dbReference type="Gene3D" id="3.40.50.2000">
    <property type="entry name" value="Glycogen Phosphorylase B"/>
    <property type="match status" value="2"/>
</dbReference>
<sequence length="401" mass="45289">MAGITIAYSGVHQMYQVALAAQELGCLDHFFCSLIDAPGKWGALFTKIFGRDRLVNRWRPELDTKRVTEYPWPFLLQLIKKFSKGTLVPEVWEDTNNAFDVWAAQQLKKVDSCLFVGGETCALRSLEIAQERGIKTLLDCHQVHPDFLDRVIAEAASDLSISVPETIDTPTWRKQKLREFELADFLLLISEPQKRSFLEAGFSPEKLATITLWADTSIFYPPPAPINKNPNVLRVLFVGGLSLRKGVPYLLRATELCGSDVQLTLIGSKTSEINDFLNKAEGKFNYVPSMTKAQLREYYWQSDVLVLPSLVDTFGWVAMEAMACGLPVIVSENCGVPVPDESWRVPIMNAEAIAKKLLILRDNREYCASLSEIAAKFSQQFTSKLYREKLQALFKQILLQR</sequence>
<dbReference type="Pfam" id="PF00534">
    <property type="entry name" value="Glycos_transf_1"/>
    <property type="match status" value="1"/>
</dbReference>
<dbReference type="OrthoDB" id="516698at2"/>
<proteinExistence type="predicted"/>
<dbReference type="GO" id="GO:0016757">
    <property type="term" value="F:glycosyltransferase activity"/>
    <property type="evidence" value="ECO:0007669"/>
    <property type="project" value="InterPro"/>
</dbReference>
<accession>A0A3S1A5V7</accession>
<dbReference type="PANTHER" id="PTHR46401">
    <property type="entry name" value="GLYCOSYLTRANSFERASE WBBK-RELATED"/>
    <property type="match status" value="1"/>
</dbReference>
<evidence type="ECO:0000313" key="3">
    <source>
        <dbReference type="EMBL" id="RUR86794.1"/>
    </source>
</evidence>
<gene>
    <name evidence="3" type="ORF">PCC6912_02370</name>
</gene>
<dbReference type="SUPFAM" id="SSF53756">
    <property type="entry name" value="UDP-Glycosyltransferase/glycogen phosphorylase"/>
    <property type="match status" value="1"/>
</dbReference>
<protein>
    <recommendedName>
        <fullName evidence="2">Glycosyl transferase family 1 domain-containing protein</fullName>
    </recommendedName>
</protein>
<evidence type="ECO:0000259" key="2">
    <source>
        <dbReference type="Pfam" id="PF00534"/>
    </source>
</evidence>
<dbReference type="RefSeq" id="WP_016874290.1">
    <property type="nucleotide sequence ID" value="NZ_AJLN01000116.1"/>
</dbReference>
<dbReference type="InterPro" id="IPR001296">
    <property type="entry name" value="Glyco_trans_1"/>
</dbReference>
<dbReference type="AlphaFoldDB" id="A0A3S1A5V7"/>
<keyword evidence="4" id="KW-1185">Reference proteome</keyword>
<dbReference type="STRING" id="211165.GCA_000317285_05146"/>